<keyword evidence="4 6" id="KW-0472">Membrane</keyword>
<dbReference type="PANTHER" id="PTHR36926">
    <property type="entry name" value="COLICIN V PRODUCTION PROTEIN"/>
    <property type="match status" value="1"/>
</dbReference>
<dbReference type="RefSeq" id="WP_094551427.1">
    <property type="nucleotide sequence ID" value="NZ_MQWB01000002.1"/>
</dbReference>
<evidence type="ECO:0000256" key="4">
    <source>
        <dbReference type="ARBA" id="ARBA00023136"/>
    </source>
</evidence>
<dbReference type="GO" id="GO:0016020">
    <property type="term" value="C:membrane"/>
    <property type="evidence" value="ECO:0007669"/>
    <property type="project" value="UniProtKB-SubCell"/>
</dbReference>
<evidence type="ECO:0000313" key="7">
    <source>
        <dbReference type="EMBL" id="OZC01507.1"/>
    </source>
</evidence>
<dbReference type="Pfam" id="PF02674">
    <property type="entry name" value="Colicin_V"/>
    <property type="match status" value="1"/>
</dbReference>
<dbReference type="EMBL" id="MQWB01000002">
    <property type="protein sequence ID" value="OZC01507.1"/>
    <property type="molecule type" value="Genomic_DNA"/>
</dbReference>
<keyword evidence="3 6" id="KW-1133">Transmembrane helix</keyword>
<dbReference type="InParanoid" id="A0A259TV58"/>
<dbReference type="InterPro" id="IPR003825">
    <property type="entry name" value="Colicin-V_CvpA"/>
</dbReference>
<keyword evidence="2 6" id="KW-0812">Transmembrane</keyword>
<feature type="region of interest" description="Disordered" evidence="5">
    <location>
        <begin position="178"/>
        <end position="198"/>
    </location>
</feature>
<proteinExistence type="predicted"/>
<keyword evidence="8" id="KW-1185">Reference proteome</keyword>
<evidence type="ECO:0000313" key="8">
    <source>
        <dbReference type="Proteomes" id="UP000216446"/>
    </source>
</evidence>
<name>A0A259TV58_9BACT</name>
<reference evidence="7 8" key="1">
    <citation type="submission" date="2016-11" db="EMBL/GenBank/DDBJ databases">
        <title>Study of marine rhodopsin-containing bacteria.</title>
        <authorList>
            <person name="Yoshizawa S."/>
            <person name="Kumagai Y."/>
            <person name="Kogure K."/>
        </authorList>
    </citation>
    <scope>NUCLEOTIDE SEQUENCE [LARGE SCALE GENOMIC DNA]</scope>
    <source>
        <strain evidence="7 8">SG-29</strain>
    </source>
</reference>
<gene>
    <name evidence="7" type="ORF">BSZ36_16915</name>
</gene>
<organism evidence="7 8">
    <name type="scientific">Rubricoccus marinus</name>
    <dbReference type="NCBI Taxonomy" id="716817"/>
    <lineage>
        <taxon>Bacteria</taxon>
        <taxon>Pseudomonadati</taxon>
        <taxon>Rhodothermota</taxon>
        <taxon>Rhodothermia</taxon>
        <taxon>Rhodothermales</taxon>
        <taxon>Rubricoccaceae</taxon>
        <taxon>Rubricoccus</taxon>
    </lineage>
</organism>
<feature type="transmembrane region" description="Helical" evidence="6">
    <location>
        <begin position="106"/>
        <end position="127"/>
    </location>
</feature>
<comment type="caution">
    <text evidence="7">The sequence shown here is derived from an EMBL/GenBank/DDBJ whole genome shotgun (WGS) entry which is preliminary data.</text>
</comment>
<dbReference type="Proteomes" id="UP000216446">
    <property type="component" value="Unassembled WGS sequence"/>
</dbReference>
<feature type="transmembrane region" description="Helical" evidence="6">
    <location>
        <begin position="65"/>
        <end position="86"/>
    </location>
</feature>
<evidence type="ECO:0008006" key="9">
    <source>
        <dbReference type="Google" id="ProtNLM"/>
    </source>
</evidence>
<dbReference type="GO" id="GO:0009403">
    <property type="term" value="P:toxin biosynthetic process"/>
    <property type="evidence" value="ECO:0007669"/>
    <property type="project" value="InterPro"/>
</dbReference>
<evidence type="ECO:0000256" key="3">
    <source>
        <dbReference type="ARBA" id="ARBA00022989"/>
    </source>
</evidence>
<dbReference type="InterPro" id="IPR052719">
    <property type="entry name" value="CvpA-like"/>
</dbReference>
<comment type="subcellular location">
    <subcellularLocation>
        <location evidence="1">Membrane</location>
        <topology evidence="1">Multi-pass membrane protein</topology>
    </subcellularLocation>
</comment>
<evidence type="ECO:0000256" key="5">
    <source>
        <dbReference type="SAM" id="MobiDB-lite"/>
    </source>
</evidence>
<dbReference type="AlphaFoldDB" id="A0A259TV58"/>
<protein>
    <recommendedName>
        <fullName evidence="9">Colicin V production protein</fullName>
    </recommendedName>
</protein>
<accession>A0A259TV58</accession>
<evidence type="ECO:0000256" key="2">
    <source>
        <dbReference type="ARBA" id="ARBA00022692"/>
    </source>
</evidence>
<evidence type="ECO:0000256" key="1">
    <source>
        <dbReference type="ARBA" id="ARBA00004141"/>
    </source>
</evidence>
<dbReference type="PANTHER" id="PTHR36926:SF1">
    <property type="entry name" value="COLICIN V PRODUCTION PROTEIN"/>
    <property type="match status" value="1"/>
</dbReference>
<feature type="transmembrane region" description="Helical" evidence="6">
    <location>
        <begin position="36"/>
        <end position="58"/>
    </location>
</feature>
<dbReference type="OrthoDB" id="9810601at2"/>
<sequence length="198" mass="20079">MSTLDWVLAAGLGIGLWRGVKTGALAQAVGTVGWLLGFVVATALMGPVGEMAAAALGVSPRTGPILGFVVAFGAVVVGLMAAAHVARKGLEAVKLGGVDKLAGAGVGALRAAFGLSVMLLVTGFSPLPGSGPILISQETRETSLLAPPIEPVAPFAWDLARGLAPGIQEAVQDRFNTWQESREERAGEEIVEEGASGE</sequence>
<evidence type="ECO:0000256" key="6">
    <source>
        <dbReference type="SAM" id="Phobius"/>
    </source>
</evidence>